<reference evidence="5 8" key="2">
    <citation type="submission" date="2023-11" db="EMBL/GenBank/DDBJ databases">
        <title>MicrobeMod: A computational toolkit for identifying prokaryotic methylation and restriction-modification with nanopore sequencing.</title>
        <authorList>
            <person name="Crits-Christoph A."/>
            <person name="Kang S.C."/>
            <person name="Lee H."/>
            <person name="Ostrov N."/>
        </authorList>
    </citation>
    <scope>NUCLEOTIDE SEQUENCE [LARGE SCALE GENOMIC DNA]</scope>
    <source>
        <strain evidence="5 8">ATCC 29145</strain>
    </source>
</reference>
<dbReference type="InterPro" id="IPR029787">
    <property type="entry name" value="Nucleotide_cyclase"/>
</dbReference>
<feature type="transmembrane region" description="Helical" evidence="2">
    <location>
        <begin position="297"/>
        <end position="315"/>
    </location>
</feature>
<accession>A0A0N7I8M5</accession>
<geneLocation type="plasmid" evidence="6 7">
    <name>p1</name>
</geneLocation>
<dbReference type="GeneID" id="56451371"/>
<dbReference type="EMBL" id="JAWXYC010000003">
    <property type="protein sequence ID" value="MDX5952107.1"/>
    <property type="molecule type" value="Genomic_DNA"/>
</dbReference>
<dbReference type="SUPFAM" id="SSF158472">
    <property type="entry name" value="HAMP domain-like"/>
    <property type="match status" value="1"/>
</dbReference>
<dbReference type="PROSITE" id="PS50887">
    <property type="entry name" value="GGDEF"/>
    <property type="match status" value="1"/>
</dbReference>
<dbReference type="Proteomes" id="UP001277471">
    <property type="component" value="Unassembled WGS sequence"/>
</dbReference>
<evidence type="ECO:0000256" key="2">
    <source>
        <dbReference type="SAM" id="Phobius"/>
    </source>
</evidence>
<dbReference type="CDD" id="cd06225">
    <property type="entry name" value="HAMP"/>
    <property type="match status" value="1"/>
</dbReference>
<feature type="domain" description="HAMP" evidence="3">
    <location>
        <begin position="316"/>
        <end position="369"/>
    </location>
</feature>
<gene>
    <name evidence="6" type="ORF">D3868_17360</name>
    <name evidence="5" type="ORF">SIM66_13020</name>
</gene>
<dbReference type="InterPro" id="IPR003660">
    <property type="entry name" value="HAMP_dom"/>
</dbReference>
<evidence type="ECO:0000313" key="8">
    <source>
        <dbReference type="Proteomes" id="UP001277471"/>
    </source>
</evidence>
<dbReference type="GO" id="GO:0003824">
    <property type="term" value="F:catalytic activity"/>
    <property type="evidence" value="ECO:0007669"/>
    <property type="project" value="UniProtKB-ARBA"/>
</dbReference>
<dbReference type="PANTHER" id="PTHR46663">
    <property type="entry name" value="DIGUANYLATE CYCLASE DGCT-RELATED"/>
    <property type="match status" value="1"/>
</dbReference>
<evidence type="ECO:0000259" key="4">
    <source>
        <dbReference type="PROSITE" id="PS50887"/>
    </source>
</evidence>
<dbReference type="AlphaFoldDB" id="A0A0N7I8M5"/>
<keyword evidence="2" id="KW-1133">Transmembrane helix</keyword>
<keyword evidence="8" id="KW-1185">Reference proteome</keyword>
<dbReference type="Pfam" id="PF00672">
    <property type="entry name" value="HAMP"/>
    <property type="match status" value="1"/>
</dbReference>
<protein>
    <submittedName>
        <fullName evidence="6">GGDEF domain-containing protein</fullName>
    </submittedName>
</protein>
<dbReference type="InterPro" id="IPR000160">
    <property type="entry name" value="GGDEF_dom"/>
</dbReference>
<sequence length="561" mass="60647">MARERGLRTTVALTGAVLVLGVSVVLAALTGLRSRERIESEIGHSLAEAAHNMADRLDRSMWSRASEISMLAKLGITPAMDDPVRLRWLLDQFQGFFPTVSWMGVTDTKGKVLAATGGLLDGVDISKRPVFQNGQKSQFVGDVHDAVMLAFLLPNPTGEAMKFVDISTPVHNDRGEVVGVLATHLSWEWTREIRRSLMDTMRGRAELELIVVAADRTVLLGPRELLGTPLDIEAVRSAQKNESGWIVERWPDGQRYLTGYAYGNGYLNYPGLGWSVVARQPLAVAYAPATAQMVETVLAGGAMVLLFSALGWMAAGRVTRPLRRIAQAAERIRSGERGAEMPVLGGSAEITSLSATLRDLVDGLTHRDAALVRLEDIAYQDRLTGLPNRRYFEQYVEATTAGNGSAAFLYIDLDGFKPVNDRLGHDAGDLVLRQVGERLAACFRGDDVVARLGGDEFAAVLPQRAGAEPPDLDGLARRIIEAVNEPVSVQGEAVRVGCSLGIALWPEDSPDVAETLRRADQALYQAKRAGRNRGIRWTAGLPPAPAESQGIAAEATRSAAS</sequence>
<dbReference type="Pfam" id="PF00990">
    <property type="entry name" value="GGDEF"/>
    <property type="match status" value="1"/>
</dbReference>
<evidence type="ECO:0000313" key="6">
    <source>
        <dbReference type="EMBL" id="QCO10824.1"/>
    </source>
</evidence>
<dbReference type="InterPro" id="IPR043128">
    <property type="entry name" value="Rev_trsase/Diguanyl_cyclase"/>
</dbReference>
<dbReference type="CDD" id="cd01949">
    <property type="entry name" value="GGDEF"/>
    <property type="match status" value="1"/>
</dbReference>
<dbReference type="InterPro" id="IPR052163">
    <property type="entry name" value="DGC-Regulatory_Protein"/>
</dbReference>
<proteinExistence type="predicted"/>
<keyword evidence="6" id="KW-0614">Plasmid</keyword>
<dbReference type="CDD" id="cd18774">
    <property type="entry name" value="PDC2_HK_sensor"/>
    <property type="match status" value="1"/>
</dbReference>
<dbReference type="Gene3D" id="6.10.340.10">
    <property type="match status" value="1"/>
</dbReference>
<evidence type="ECO:0000313" key="7">
    <source>
        <dbReference type="Proteomes" id="UP000298774"/>
    </source>
</evidence>
<dbReference type="PANTHER" id="PTHR46663:SF2">
    <property type="entry name" value="GGDEF DOMAIN-CONTAINING PROTEIN"/>
    <property type="match status" value="1"/>
</dbReference>
<dbReference type="Proteomes" id="UP000298774">
    <property type="component" value="Plasmid p1"/>
</dbReference>
<organism evidence="6 7">
    <name type="scientific">Azospirillum brasilense</name>
    <dbReference type="NCBI Taxonomy" id="192"/>
    <lineage>
        <taxon>Bacteria</taxon>
        <taxon>Pseudomonadati</taxon>
        <taxon>Pseudomonadota</taxon>
        <taxon>Alphaproteobacteria</taxon>
        <taxon>Rhodospirillales</taxon>
        <taxon>Azospirillaceae</taxon>
        <taxon>Azospirillum</taxon>
    </lineage>
</organism>
<feature type="domain" description="GGDEF" evidence="4">
    <location>
        <begin position="404"/>
        <end position="539"/>
    </location>
</feature>
<dbReference type="GO" id="GO:0007165">
    <property type="term" value="P:signal transduction"/>
    <property type="evidence" value="ECO:0007669"/>
    <property type="project" value="InterPro"/>
</dbReference>
<evidence type="ECO:0000256" key="1">
    <source>
        <dbReference type="SAM" id="MobiDB-lite"/>
    </source>
</evidence>
<dbReference type="SUPFAM" id="SSF55073">
    <property type="entry name" value="Nucleotide cyclase"/>
    <property type="match status" value="1"/>
</dbReference>
<dbReference type="RefSeq" id="WP_059399331.1">
    <property type="nucleotide sequence ID" value="NZ_CP012915.1"/>
</dbReference>
<dbReference type="SMART" id="SM00304">
    <property type="entry name" value="HAMP"/>
    <property type="match status" value="1"/>
</dbReference>
<dbReference type="KEGG" id="abf:AMK58_19940"/>
<dbReference type="NCBIfam" id="TIGR00254">
    <property type="entry name" value="GGDEF"/>
    <property type="match status" value="1"/>
</dbReference>
<evidence type="ECO:0000259" key="3">
    <source>
        <dbReference type="PROSITE" id="PS50885"/>
    </source>
</evidence>
<evidence type="ECO:0000313" key="5">
    <source>
        <dbReference type="EMBL" id="MDX5952107.1"/>
    </source>
</evidence>
<reference evidence="6 7" key="1">
    <citation type="submission" date="2018-09" db="EMBL/GenBank/DDBJ databases">
        <title>Whole genome based analysis of evolution and adaptive divergence in Indian and Brazilian strains of Azospirillum brasilense.</title>
        <authorList>
            <person name="Singh C."/>
            <person name="Tripathi A.K."/>
        </authorList>
    </citation>
    <scope>NUCLEOTIDE SEQUENCE [LARGE SCALE GENOMIC DNA]</scope>
    <source>
        <strain evidence="6 7">MTCC4038</strain>
        <plasmid evidence="6 7">p1</plasmid>
    </source>
</reference>
<dbReference type="Gene3D" id="3.30.450.20">
    <property type="entry name" value="PAS domain"/>
    <property type="match status" value="1"/>
</dbReference>
<dbReference type="Gene3D" id="3.30.70.270">
    <property type="match status" value="1"/>
</dbReference>
<name>A0A0N7I8M5_AZOBR</name>
<dbReference type="PROSITE" id="PS50885">
    <property type="entry name" value="HAMP"/>
    <property type="match status" value="1"/>
</dbReference>
<dbReference type="FunFam" id="3.30.70.270:FF:000001">
    <property type="entry name" value="Diguanylate cyclase domain protein"/>
    <property type="match status" value="1"/>
</dbReference>
<keyword evidence="2" id="KW-0472">Membrane</keyword>
<feature type="region of interest" description="Disordered" evidence="1">
    <location>
        <begin position="536"/>
        <end position="561"/>
    </location>
</feature>
<dbReference type="SMART" id="SM00267">
    <property type="entry name" value="GGDEF"/>
    <property type="match status" value="1"/>
</dbReference>
<keyword evidence="2" id="KW-0812">Transmembrane</keyword>
<dbReference type="EMBL" id="CP032340">
    <property type="protein sequence ID" value="QCO10824.1"/>
    <property type="molecule type" value="Genomic_DNA"/>
</dbReference>
<dbReference type="GO" id="GO:0016020">
    <property type="term" value="C:membrane"/>
    <property type="evidence" value="ECO:0007669"/>
    <property type="project" value="InterPro"/>
</dbReference>